<comment type="caution">
    <text evidence="4">The sequence shown here is derived from an EMBL/GenBank/DDBJ whole genome shotgun (WGS) entry which is preliminary data.</text>
</comment>
<feature type="signal peptide" evidence="2">
    <location>
        <begin position="1"/>
        <end position="24"/>
    </location>
</feature>
<dbReference type="PROSITE" id="PS51257">
    <property type="entry name" value="PROKAR_LIPOPROTEIN"/>
    <property type="match status" value="1"/>
</dbReference>
<protein>
    <recommendedName>
        <fullName evidence="3">Capsule synthesis protein CapA domain-containing protein</fullName>
    </recommendedName>
</protein>
<keyword evidence="2" id="KW-0732">Signal</keyword>
<dbReference type="Pfam" id="PF09587">
    <property type="entry name" value="PGA_cap"/>
    <property type="match status" value="1"/>
</dbReference>
<sequence length="363" mass="37414">MTRRRSPLAAALAVAVLAGCSATAGTGRTSAGASPAGANSVAPPAKDVVLAFGGDIHFESYLAKLARDPAGLAALQKLWADADFRMANLETAITEGGTRVVKAFNFRAPASALTTLAGAGMSAMSLANNHGVDYGLDGLADTLAARANSPFPIVGIGADEADAFAPKIVDVSGLKIALLGASQVNEETLAQFSAGPGKPGIASSMPPTRLVDAVARVRAQADVVVVFMHWGMDYTDCPDQRSIDTSNALASAGADIVVGGHSHRINGAGWLGKSYIAYGLGNFVWWRATEPDSRTGILRLTVDPALAKQPAAQRKTTVVVDATWQPLLIGRDGIPATPPPADHDRLMDVWVAAGRCSGLTPTP</sequence>
<dbReference type="AlphaFoldDB" id="W6K0W5"/>
<feature type="chain" id="PRO_5038871474" description="Capsule synthesis protein CapA domain-containing protein" evidence="2">
    <location>
        <begin position="25"/>
        <end position="363"/>
    </location>
</feature>
<comment type="similarity">
    <text evidence="1">Belongs to the CapA family.</text>
</comment>
<accession>W6K0W5</accession>
<evidence type="ECO:0000313" key="4">
    <source>
        <dbReference type="EMBL" id="CCH74721.1"/>
    </source>
</evidence>
<dbReference type="CDD" id="cd07381">
    <property type="entry name" value="MPP_CapA"/>
    <property type="match status" value="1"/>
</dbReference>
<dbReference type="InterPro" id="IPR052169">
    <property type="entry name" value="CW_Biosynth-Accessory"/>
</dbReference>
<dbReference type="PANTHER" id="PTHR33393:SF13">
    <property type="entry name" value="PGA BIOSYNTHESIS PROTEIN CAPA"/>
    <property type="match status" value="1"/>
</dbReference>
<proteinExistence type="inferred from homology"/>
<organism evidence="4 5">
    <name type="scientific">Nostocoides australiense Ben110</name>
    <dbReference type="NCBI Taxonomy" id="1193182"/>
    <lineage>
        <taxon>Bacteria</taxon>
        <taxon>Bacillati</taxon>
        <taxon>Actinomycetota</taxon>
        <taxon>Actinomycetes</taxon>
        <taxon>Micrococcales</taxon>
        <taxon>Intrasporangiaceae</taxon>
        <taxon>Nostocoides</taxon>
    </lineage>
</organism>
<dbReference type="Gene3D" id="3.60.21.10">
    <property type="match status" value="1"/>
</dbReference>
<evidence type="ECO:0000313" key="5">
    <source>
        <dbReference type="Proteomes" id="UP000035763"/>
    </source>
</evidence>
<reference evidence="4 5" key="1">
    <citation type="journal article" date="2013" name="ISME J.">
        <title>A metabolic model for members of the genus Tetrasphaera involved in enhanced biological phosphorus removal.</title>
        <authorList>
            <person name="Kristiansen R."/>
            <person name="Nguyen H.T.T."/>
            <person name="Saunders A.M."/>
            <person name="Nielsen J.L."/>
            <person name="Wimmer R."/>
            <person name="Le V.Q."/>
            <person name="McIlroy S.J."/>
            <person name="Petrovski S."/>
            <person name="Seviour R.J."/>
            <person name="Calteau A."/>
            <person name="Nielsen K.L."/>
            <person name="Nielsen P.H."/>
        </authorList>
    </citation>
    <scope>NUCLEOTIDE SEQUENCE [LARGE SCALE GENOMIC DNA]</scope>
    <source>
        <strain evidence="4 5">Ben110</strain>
    </source>
</reference>
<dbReference type="PANTHER" id="PTHR33393">
    <property type="entry name" value="POLYGLUTAMINE SYNTHESIS ACCESSORY PROTEIN RV0574C-RELATED"/>
    <property type="match status" value="1"/>
</dbReference>
<dbReference type="EMBL" id="CAJA01000416">
    <property type="protein sequence ID" value="CCH74721.1"/>
    <property type="molecule type" value="Genomic_DNA"/>
</dbReference>
<gene>
    <name evidence="4" type="ORF">BN11_4730020</name>
</gene>
<evidence type="ECO:0000256" key="1">
    <source>
        <dbReference type="ARBA" id="ARBA00005662"/>
    </source>
</evidence>
<dbReference type="SMART" id="SM00854">
    <property type="entry name" value="PGA_cap"/>
    <property type="match status" value="1"/>
</dbReference>
<dbReference type="InterPro" id="IPR019079">
    <property type="entry name" value="Capsule_synth_CapA"/>
</dbReference>
<feature type="domain" description="Capsule synthesis protein CapA" evidence="3">
    <location>
        <begin position="49"/>
        <end position="287"/>
    </location>
</feature>
<evidence type="ECO:0000256" key="2">
    <source>
        <dbReference type="SAM" id="SignalP"/>
    </source>
</evidence>
<name>W6K0W5_9MICO</name>
<dbReference type="InterPro" id="IPR029052">
    <property type="entry name" value="Metallo-depent_PP-like"/>
</dbReference>
<keyword evidence="5" id="KW-1185">Reference proteome</keyword>
<dbReference type="Proteomes" id="UP000035763">
    <property type="component" value="Unassembled WGS sequence"/>
</dbReference>
<dbReference type="STRING" id="1193182.BN11_4730020"/>
<evidence type="ECO:0000259" key="3">
    <source>
        <dbReference type="SMART" id="SM00854"/>
    </source>
</evidence>
<dbReference type="SUPFAM" id="SSF56300">
    <property type="entry name" value="Metallo-dependent phosphatases"/>
    <property type="match status" value="1"/>
</dbReference>
<dbReference type="RefSeq" id="WP_053084195.1">
    <property type="nucleotide sequence ID" value="NZ_HG764815.1"/>
</dbReference>